<dbReference type="SMART" id="SM00829">
    <property type="entry name" value="PKS_ER"/>
    <property type="match status" value="1"/>
</dbReference>
<dbReference type="InterPro" id="IPR036291">
    <property type="entry name" value="NAD(P)-bd_dom_sf"/>
</dbReference>
<comment type="caution">
    <text evidence="2">The sequence shown here is derived from an EMBL/GenBank/DDBJ whole genome shotgun (WGS) entry which is preliminary data.</text>
</comment>
<dbReference type="SUPFAM" id="SSF51735">
    <property type="entry name" value="NAD(P)-binding Rossmann-fold domains"/>
    <property type="match status" value="1"/>
</dbReference>
<dbReference type="Pfam" id="PF13602">
    <property type="entry name" value="ADH_zinc_N_2"/>
    <property type="match status" value="1"/>
</dbReference>
<reference evidence="2" key="1">
    <citation type="journal article" date="2023" name="Mol. Phylogenet. Evol.">
        <title>Genome-scale phylogeny and comparative genomics of the fungal order Sordariales.</title>
        <authorList>
            <person name="Hensen N."/>
            <person name="Bonometti L."/>
            <person name="Westerberg I."/>
            <person name="Brannstrom I.O."/>
            <person name="Guillou S."/>
            <person name="Cros-Aarteil S."/>
            <person name="Calhoun S."/>
            <person name="Haridas S."/>
            <person name="Kuo A."/>
            <person name="Mondo S."/>
            <person name="Pangilinan J."/>
            <person name="Riley R."/>
            <person name="LaButti K."/>
            <person name="Andreopoulos B."/>
            <person name="Lipzen A."/>
            <person name="Chen C."/>
            <person name="Yan M."/>
            <person name="Daum C."/>
            <person name="Ng V."/>
            <person name="Clum A."/>
            <person name="Steindorff A."/>
            <person name="Ohm R.A."/>
            <person name="Martin F."/>
            <person name="Silar P."/>
            <person name="Natvig D.O."/>
            <person name="Lalanne C."/>
            <person name="Gautier V."/>
            <person name="Ament-Velasquez S.L."/>
            <person name="Kruys A."/>
            <person name="Hutchinson M.I."/>
            <person name="Powell A.J."/>
            <person name="Barry K."/>
            <person name="Miller A.N."/>
            <person name="Grigoriev I.V."/>
            <person name="Debuchy R."/>
            <person name="Gladieux P."/>
            <person name="Hiltunen Thoren M."/>
            <person name="Johannesson H."/>
        </authorList>
    </citation>
    <scope>NUCLEOTIDE SEQUENCE</scope>
    <source>
        <strain evidence="2">CBS 731.68</strain>
    </source>
</reference>
<dbReference type="SUPFAM" id="SSF50129">
    <property type="entry name" value="GroES-like"/>
    <property type="match status" value="1"/>
</dbReference>
<protein>
    <submittedName>
        <fullName evidence="2">NAD(P)-binding protein</fullName>
    </submittedName>
</protein>
<evidence type="ECO:0000313" key="3">
    <source>
        <dbReference type="Proteomes" id="UP001302602"/>
    </source>
</evidence>
<evidence type="ECO:0000259" key="1">
    <source>
        <dbReference type="SMART" id="SM00829"/>
    </source>
</evidence>
<proteinExistence type="predicted"/>
<sequence length="346" mass="36586">MKSWTATSWGTPRQSLILDFSAPIPSLPCNSKSFLLKISHVSLNPADLVLLKSLPPWLPFRRNPVPGMDFAGEIVAVGDAVPAEMELKEGDKVCGALGLWDVARGKGTLAEFVVVESSLVAKVPAKWGPKTAAGLMGISGQTAAVMARSVASPRGSRGGGWVLVNGATGGVGSVLVQICRGLGAQVVAVCSGENEELVKALGATEVIDYRAHEPLEEHLADVFRGGQLDAIFDCVGSQALYTNSPRYLKTHGKFINIVGGWSQGVIPFIRNKLRPLSLGGTPRNYELFLLSASGKAAREVAAWVEKGVIKGALIDSEFPMEQAIEAFEKLATGRAKGKIVVNVESS</sequence>
<dbReference type="GO" id="GO:0005739">
    <property type="term" value="C:mitochondrion"/>
    <property type="evidence" value="ECO:0007669"/>
    <property type="project" value="TreeGrafter"/>
</dbReference>
<accession>A0AAN6TT58</accession>
<feature type="domain" description="Enoyl reductase (ER)" evidence="1">
    <location>
        <begin position="10"/>
        <end position="341"/>
    </location>
</feature>
<dbReference type="PANTHER" id="PTHR11695:SF294">
    <property type="entry name" value="RETICULON-4-INTERACTING PROTEIN 1, MITOCHONDRIAL"/>
    <property type="match status" value="1"/>
</dbReference>
<dbReference type="InterPro" id="IPR020843">
    <property type="entry name" value="ER"/>
</dbReference>
<dbReference type="RefSeq" id="XP_062643589.1">
    <property type="nucleotide sequence ID" value="XM_062789495.1"/>
</dbReference>
<dbReference type="InterPro" id="IPR050700">
    <property type="entry name" value="YIM1/Zinc_Alcohol_DH_Fams"/>
</dbReference>
<dbReference type="InterPro" id="IPR011032">
    <property type="entry name" value="GroES-like_sf"/>
</dbReference>
<keyword evidence="3" id="KW-1185">Reference proteome</keyword>
<dbReference type="InterPro" id="IPR013154">
    <property type="entry name" value="ADH-like_N"/>
</dbReference>
<dbReference type="EMBL" id="MU853244">
    <property type="protein sequence ID" value="KAK4119816.1"/>
    <property type="molecule type" value="Genomic_DNA"/>
</dbReference>
<dbReference type="Gene3D" id="3.90.180.10">
    <property type="entry name" value="Medium-chain alcohol dehydrogenases, catalytic domain"/>
    <property type="match status" value="1"/>
</dbReference>
<dbReference type="Gene3D" id="3.40.50.720">
    <property type="entry name" value="NAD(P)-binding Rossmann-like Domain"/>
    <property type="match status" value="1"/>
</dbReference>
<reference evidence="2" key="2">
    <citation type="submission" date="2023-05" db="EMBL/GenBank/DDBJ databases">
        <authorList>
            <consortium name="Lawrence Berkeley National Laboratory"/>
            <person name="Steindorff A."/>
            <person name="Hensen N."/>
            <person name="Bonometti L."/>
            <person name="Westerberg I."/>
            <person name="Brannstrom I.O."/>
            <person name="Guillou S."/>
            <person name="Cros-Aarteil S."/>
            <person name="Calhoun S."/>
            <person name="Haridas S."/>
            <person name="Kuo A."/>
            <person name="Mondo S."/>
            <person name="Pangilinan J."/>
            <person name="Riley R."/>
            <person name="Labutti K."/>
            <person name="Andreopoulos B."/>
            <person name="Lipzen A."/>
            <person name="Chen C."/>
            <person name="Yanf M."/>
            <person name="Daum C."/>
            <person name="Ng V."/>
            <person name="Clum A."/>
            <person name="Ohm R."/>
            <person name="Martin F."/>
            <person name="Silar P."/>
            <person name="Natvig D."/>
            <person name="Lalanne C."/>
            <person name="Gautier V."/>
            <person name="Ament-Velasquez S.L."/>
            <person name="Kruys A."/>
            <person name="Hutchinson M.I."/>
            <person name="Powell A.J."/>
            <person name="Barry K."/>
            <person name="Miller A.N."/>
            <person name="Grigoriev I.V."/>
            <person name="Debuchy R."/>
            <person name="Gladieux P."/>
            <person name="Thoren M.H."/>
            <person name="Johannesson H."/>
        </authorList>
    </citation>
    <scope>NUCLEOTIDE SEQUENCE</scope>
    <source>
        <strain evidence="2">CBS 731.68</strain>
    </source>
</reference>
<dbReference type="Pfam" id="PF08240">
    <property type="entry name" value="ADH_N"/>
    <property type="match status" value="1"/>
</dbReference>
<dbReference type="AlphaFoldDB" id="A0AAN6TT58"/>
<dbReference type="GO" id="GO:0016491">
    <property type="term" value="F:oxidoreductase activity"/>
    <property type="evidence" value="ECO:0007669"/>
    <property type="project" value="InterPro"/>
</dbReference>
<organism evidence="2 3">
    <name type="scientific">Parathielavia appendiculata</name>
    <dbReference type="NCBI Taxonomy" id="2587402"/>
    <lineage>
        <taxon>Eukaryota</taxon>
        <taxon>Fungi</taxon>
        <taxon>Dikarya</taxon>
        <taxon>Ascomycota</taxon>
        <taxon>Pezizomycotina</taxon>
        <taxon>Sordariomycetes</taxon>
        <taxon>Sordariomycetidae</taxon>
        <taxon>Sordariales</taxon>
        <taxon>Chaetomiaceae</taxon>
        <taxon>Parathielavia</taxon>
    </lineage>
</organism>
<dbReference type="GeneID" id="87826265"/>
<evidence type="ECO:0000313" key="2">
    <source>
        <dbReference type="EMBL" id="KAK4119816.1"/>
    </source>
</evidence>
<dbReference type="CDD" id="cd08267">
    <property type="entry name" value="MDR1"/>
    <property type="match status" value="1"/>
</dbReference>
<dbReference type="Proteomes" id="UP001302602">
    <property type="component" value="Unassembled WGS sequence"/>
</dbReference>
<dbReference type="PANTHER" id="PTHR11695">
    <property type="entry name" value="ALCOHOL DEHYDROGENASE RELATED"/>
    <property type="match status" value="1"/>
</dbReference>
<gene>
    <name evidence="2" type="ORF">N657DRAFT_581009</name>
</gene>
<name>A0AAN6TT58_9PEZI</name>